<organism evidence="2 3">
    <name type="scientific">Huso huso</name>
    <name type="common">Beluga</name>
    <name type="synonym">Acipenser huso</name>
    <dbReference type="NCBI Taxonomy" id="61971"/>
    <lineage>
        <taxon>Eukaryota</taxon>
        <taxon>Metazoa</taxon>
        <taxon>Chordata</taxon>
        <taxon>Craniata</taxon>
        <taxon>Vertebrata</taxon>
        <taxon>Euteleostomi</taxon>
        <taxon>Actinopterygii</taxon>
        <taxon>Chondrostei</taxon>
        <taxon>Acipenseriformes</taxon>
        <taxon>Acipenseridae</taxon>
        <taxon>Huso</taxon>
    </lineage>
</organism>
<feature type="coiled-coil region" evidence="1">
    <location>
        <begin position="270"/>
        <end position="304"/>
    </location>
</feature>
<reference evidence="2 3" key="1">
    <citation type="submission" date="2021-05" db="EMBL/GenBank/DDBJ databases">
        <authorList>
            <person name="Zahm M."/>
            <person name="Klopp C."/>
            <person name="Cabau C."/>
            <person name="Kuhl H."/>
            <person name="Suciu R."/>
            <person name="Ciorpac M."/>
            <person name="Holostenco D."/>
            <person name="Gessner J."/>
            <person name="Wuertz S."/>
            <person name="Hohne C."/>
            <person name="Stock M."/>
            <person name="Gislard M."/>
            <person name="Lluch J."/>
            <person name="Milhes M."/>
            <person name="Lampietro C."/>
            <person name="Lopez Roques C."/>
            <person name="Donnadieu C."/>
            <person name="Du K."/>
            <person name="Schartl M."/>
            <person name="Guiguen Y."/>
        </authorList>
    </citation>
    <scope>NUCLEOTIDE SEQUENCE [LARGE SCALE GENOMIC DNA]</scope>
    <source>
        <strain evidence="2">Hh-F2</strain>
        <tissue evidence="2">Blood</tissue>
    </source>
</reference>
<protein>
    <submittedName>
        <fullName evidence="2">Mirror-image polydactyly gene 1 protein isoform X1</fullName>
    </submittedName>
</protein>
<dbReference type="PANTHER" id="PTHR22089">
    <property type="entry name" value="MIRROR-IMAGE POLYDACTYLY GENE 1 PROTEIN"/>
    <property type="match status" value="1"/>
</dbReference>
<dbReference type="PANTHER" id="PTHR22089:SF2">
    <property type="entry name" value="MIRROR-IMAGE POLYDACTYLY GENE 1 PROTEIN"/>
    <property type="match status" value="1"/>
</dbReference>
<keyword evidence="1" id="KW-0175">Coiled coil</keyword>
<accession>A0ABR0Z924</accession>
<sequence length="599" mass="67935">MNASDKIHEVQRALHRAKLKITRLKGEPGEKEDSFVNEVELRTVAEKQNKEQDLLVDMYKANPKVNEELKERLPATKKHHCEDIKKQSSKLETSFQKLEAISKPLPEQTKSGAEMENLFKERKHLQNFVEKEDRVGLEDLESTVGKDTTSQDGRIETTEKPHCGTVTDTCGGADQSYIIQEQACKEGSEPQTSHSSEILEIKNKTASSIARTCMTVSSQELRILHTGPQTQKETAAASAVGVHENQGNTLTSGSLTPEKATPILDKDKNIAFLLKELDFVRDINKKLQDRLSGKERELETRKLDVELQDKVMEAHAAEQAAALVEEIYHAQRERDQAVMARLRLANEERDEALLRAKRLEQAIVELENINPEENDMSLQELLNRVNNADSRLLIEKSGAVIVDRIHKTRERRKKITAEEMNAVIEERDAAISKCKRLEQELHHLKEQSQTSANNMRHLTAENNQERALKAQLLSTQQERDSALQQSKKLEDEIQTLRVYYSLHKSLSQEASLKEQFQSTLSTYEDALHSKEGIVSLANLHNDQLITQLQLALSERANMEAQLQQSLEAQKEANEKVQKLERLVDVLRKKVGAGTVRTVI</sequence>
<keyword evidence="3" id="KW-1185">Reference proteome</keyword>
<comment type="caution">
    <text evidence="2">The sequence shown here is derived from an EMBL/GenBank/DDBJ whole genome shotgun (WGS) entry which is preliminary data.</text>
</comment>
<dbReference type="Proteomes" id="UP001369086">
    <property type="component" value="Unassembled WGS sequence"/>
</dbReference>
<name>A0ABR0Z924_HUSHU</name>
<proteinExistence type="predicted"/>
<evidence type="ECO:0000313" key="2">
    <source>
        <dbReference type="EMBL" id="KAK6481327.1"/>
    </source>
</evidence>
<feature type="coiled-coil region" evidence="1">
    <location>
        <begin position="420"/>
        <end position="492"/>
    </location>
</feature>
<evidence type="ECO:0000313" key="3">
    <source>
        <dbReference type="Proteomes" id="UP001369086"/>
    </source>
</evidence>
<feature type="coiled-coil region" evidence="1">
    <location>
        <begin position="541"/>
        <end position="589"/>
    </location>
</feature>
<dbReference type="EMBL" id="JAHFZB010000015">
    <property type="protein sequence ID" value="KAK6481327.1"/>
    <property type="molecule type" value="Genomic_DNA"/>
</dbReference>
<gene>
    <name evidence="2" type="ORF">HHUSO_G17552</name>
</gene>
<dbReference type="InterPro" id="IPR026175">
    <property type="entry name" value="MIPOL1"/>
</dbReference>
<feature type="coiled-coil region" evidence="1">
    <location>
        <begin position="342"/>
        <end position="376"/>
    </location>
</feature>
<evidence type="ECO:0000256" key="1">
    <source>
        <dbReference type="SAM" id="Coils"/>
    </source>
</evidence>